<keyword evidence="1" id="KW-0134">Cell wall</keyword>
<evidence type="ECO:0000313" key="8">
    <source>
        <dbReference type="EMBL" id="KIC57539.1"/>
    </source>
</evidence>
<feature type="transmembrane region" description="Helical" evidence="5">
    <location>
        <begin position="191"/>
        <end position="214"/>
    </location>
</feature>
<dbReference type="EMBL" id="JWSZ01000012">
    <property type="protein sequence ID" value="KIC57539.1"/>
    <property type="molecule type" value="Genomic_DNA"/>
</dbReference>
<keyword evidence="5" id="KW-0472">Membrane</keyword>
<dbReference type="NCBIfam" id="TIGR01167">
    <property type="entry name" value="LPXTG_anchor"/>
    <property type="match status" value="1"/>
</dbReference>
<organism evidence="8 9">
    <name type="scientific">Microbacterium hominis</name>
    <dbReference type="NCBI Taxonomy" id="162426"/>
    <lineage>
        <taxon>Bacteria</taxon>
        <taxon>Bacillati</taxon>
        <taxon>Actinomycetota</taxon>
        <taxon>Actinomycetes</taxon>
        <taxon>Micrococcales</taxon>
        <taxon>Microbacteriaceae</taxon>
        <taxon>Microbacterium</taxon>
    </lineage>
</organism>
<evidence type="ECO:0000256" key="3">
    <source>
        <dbReference type="ARBA" id="ARBA00022729"/>
    </source>
</evidence>
<feature type="domain" description="Gram-positive cocci surface proteins LPxTG" evidence="7">
    <location>
        <begin position="184"/>
        <end position="222"/>
    </location>
</feature>
<reference evidence="8 9" key="1">
    <citation type="submission" date="2014-12" db="EMBL/GenBank/DDBJ databases">
        <title>Genome sequencing of Microbacterium hominis TPW29.</title>
        <authorList>
            <person name="Tan P.W."/>
            <person name="Chan K.-G."/>
        </authorList>
    </citation>
    <scope>NUCLEOTIDE SEQUENCE [LARGE SCALE GENOMIC DNA]</scope>
    <source>
        <strain evidence="8 9">TPW29</strain>
    </source>
</reference>
<name>A0A0B4C8W2_9MICO</name>
<keyword evidence="5" id="KW-0812">Transmembrane</keyword>
<keyword evidence="3 6" id="KW-0732">Signal</keyword>
<dbReference type="PROSITE" id="PS50847">
    <property type="entry name" value="GRAM_POS_ANCHORING"/>
    <property type="match status" value="1"/>
</dbReference>
<evidence type="ECO:0000313" key="9">
    <source>
        <dbReference type="Proteomes" id="UP000031202"/>
    </source>
</evidence>
<proteinExistence type="predicted"/>
<dbReference type="RefSeq" id="WP_039416165.1">
    <property type="nucleotide sequence ID" value="NZ_JWSZ01000012.1"/>
</dbReference>
<dbReference type="Proteomes" id="UP000031202">
    <property type="component" value="Unassembled WGS sequence"/>
</dbReference>
<comment type="caution">
    <text evidence="8">The sequence shown here is derived from an EMBL/GenBank/DDBJ whole genome shotgun (WGS) entry which is preliminary data.</text>
</comment>
<protein>
    <submittedName>
        <fullName evidence="8">Cell wall protein</fullName>
    </submittedName>
</protein>
<evidence type="ECO:0000256" key="2">
    <source>
        <dbReference type="ARBA" id="ARBA00022525"/>
    </source>
</evidence>
<evidence type="ECO:0000256" key="5">
    <source>
        <dbReference type="SAM" id="Phobius"/>
    </source>
</evidence>
<keyword evidence="4" id="KW-0572">Peptidoglycan-anchor</keyword>
<evidence type="ECO:0000259" key="7">
    <source>
        <dbReference type="PROSITE" id="PS50847"/>
    </source>
</evidence>
<evidence type="ECO:0000256" key="4">
    <source>
        <dbReference type="ARBA" id="ARBA00023088"/>
    </source>
</evidence>
<feature type="signal peptide" evidence="6">
    <location>
        <begin position="1"/>
        <end position="21"/>
    </location>
</feature>
<feature type="chain" id="PRO_5038476448" evidence="6">
    <location>
        <begin position="22"/>
        <end position="222"/>
    </location>
</feature>
<dbReference type="AlphaFoldDB" id="A0A0B4C8W2"/>
<accession>A0A0B4C8W2</accession>
<keyword evidence="2" id="KW-0964">Secreted</keyword>
<evidence type="ECO:0000256" key="1">
    <source>
        <dbReference type="ARBA" id="ARBA00022512"/>
    </source>
</evidence>
<gene>
    <name evidence="8" type="ORF">RM52_09500</name>
</gene>
<dbReference type="InterPro" id="IPR019931">
    <property type="entry name" value="LPXTG_anchor"/>
</dbReference>
<keyword evidence="5" id="KW-1133">Transmembrane helix</keyword>
<evidence type="ECO:0000256" key="6">
    <source>
        <dbReference type="SAM" id="SignalP"/>
    </source>
</evidence>
<sequence>MRKCALSAVLAVLLLSGGATAAVAADADGYGPDTPPAPTLVGTMVAPSCESDVPWIDYSVVMNDLGGLATSHTARLVLSDGNQSTTIPLGELVNGRLSGRVLWPGASVDANGVGNGWPGWAFENGQWVASSGNFAWTRGDISAVVEVNPSLRVALSYPPSTSACLTDPAGVGTSGAVAAAGMSLPATGGDVAAVLPLLGGAVVLLVGGGVLLYVRRTRRARD</sequence>